<protein>
    <submittedName>
        <fullName evidence="2">Uncharacterized protein</fullName>
    </submittedName>
</protein>
<accession>A0A423T5I6</accession>
<reference evidence="2 3" key="2">
    <citation type="submission" date="2019-01" db="EMBL/GenBank/DDBJ databases">
        <title>The decoding of complex shrimp genome reveals the adaptation for benthos swimmer, frequently molting mechanism and breeding impact on genome.</title>
        <authorList>
            <person name="Sun Y."/>
            <person name="Gao Y."/>
            <person name="Yu Y."/>
        </authorList>
    </citation>
    <scope>NUCLEOTIDE SEQUENCE [LARGE SCALE GENOMIC DNA]</scope>
    <source>
        <tissue evidence="2">Muscle</tissue>
    </source>
</reference>
<gene>
    <name evidence="2" type="ORF">C7M84_009975</name>
</gene>
<feature type="region of interest" description="Disordered" evidence="1">
    <location>
        <begin position="1"/>
        <end position="39"/>
    </location>
</feature>
<feature type="region of interest" description="Disordered" evidence="1">
    <location>
        <begin position="353"/>
        <end position="376"/>
    </location>
</feature>
<dbReference type="Proteomes" id="UP000283509">
    <property type="component" value="Unassembled WGS sequence"/>
</dbReference>
<evidence type="ECO:0000313" key="3">
    <source>
        <dbReference type="Proteomes" id="UP000283509"/>
    </source>
</evidence>
<evidence type="ECO:0000256" key="1">
    <source>
        <dbReference type="SAM" id="MobiDB-lite"/>
    </source>
</evidence>
<evidence type="ECO:0000313" key="2">
    <source>
        <dbReference type="EMBL" id="ROT71691.1"/>
    </source>
</evidence>
<proteinExistence type="predicted"/>
<organism evidence="2 3">
    <name type="scientific">Penaeus vannamei</name>
    <name type="common">Whiteleg shrimp</name>
    <name type="synonym">Litopenaeus vannamei</name>
    <dbReference type="NCBI Taxonomy" id="6689"/>
    <lineage>
        <taxon>Eukaryota</taxon>
        <taxon>Metazoa</taxon>
        <taxon>Ecdysozoa</taxon>
        <taxon>Arthropoda</taxon>
        <taxon>Crustacea</taxon>
        <taxon>Multicrustacea</taxon>
        <taxon>Malacostraca</taxon>
        <taxon>Eumalacostraca</taxon>
        <taxon>Eucarida</taxon>
        <taxon>Decapoda</taxon>
        <taxon>Dendrobranchiata</taxon>
        <taxon>Penaeoidea</taxon>
        <taxon>Penaeidae</taxon>
        <taxon>Penaeus</taxon>
    </lineage>
</organism>
<feature type="compositionally biased region" description="Polar residues" evidence="1">
    <location>
        <begin position="19"/>
        <end position="33"/>
    </location>
</feature>
<reference evidence="2 3" key="1">
    <citation type="submission" date="2018-04" db="EMBL/GenBank/DDBJ databases">
        <authorList>
            <person name="Zhang X."/>
            <person name="Yuan J."/>
            <person name="Li F."/>
            <person name="Xiang J."/>
        </authorList>
    </citation>
    <scope>NUCLEOTIDE SEQUENCE [LARGE SCALE GENOMIC DNA]</scope>
    <source>
        <tissue evidence="2">Muscle</tissue>
    </source>
</reference>
<sequence>MLSGSIPGPAAHPQPSVLPQPTQYGPHLQQATPVSEPPAHLYMAPPAAVNCTMPYFQSEPAQPCSHAGPYSTLASGRDEVPVFCSETPASQGIQRSQELESWISSIEFSARPATEAYIRMARSRVSRYAWSVLNSPVFTNWVSFKAQLRDQFRGVAMEFYGDLLPRAALVGGTPVSTVPGTGSQPARTPAATSPRRWSPHRKGSRQRPWCDYHLMEAITPARVRGDDDEEGGRYTPARSPLARQLKSVTGRLRPADPCCGRSGSCFHHPSEADVTHRTCVIEGLRFPGDILMGMDLLHRFPVRMILEGLSSKNYVELDGYRHRISFTRGGTTGYHLPACHDAADETPEAVEVPELSQSPSPVAISPVHVAEETGRG</sequence>
<keyword evidence="3" id="KW-1185">Reference proteome</keyword>
<comment type="caution">
    <text evidence="2">The sequence shown here is derived from an EMBL/GenBank/DDBJ whole genome shotgun (WGS) entry which is preliminary data.</text>
</comment>
<feature type="region of interest" description="Disordered" evidence="1">
    <location>
        <begin position="175"/>
        <end position="205"/>
    </location>
</feature>
<dbReference type="AlphaFoldDB" id="A0A423T5I6"/>
<name>A0A423T5I6_PENVA</name>
<dbReference type="EMBL" id="QCYY01002263">
    <property type="protein sequence ID" value="ROT71691.1"/>
    <property type="molecule type" value="Genomic_DNA"/>
</dbReference>